<keyword evidence="2" id="KW-0812">Transmembrane</keyword>
<feature type="transmembrane region" description="Helical" evidence="2">
    <location>
        <begin position="548"/>
        <end position="567"/>
    </location>
</feature>
<dbReference type="Gene3D" id="4.10.240.10">
    <property type="entry name" value="Zn(2)-C6 fungal-type DNA-binding domain"/>
    <property type="match status" value="1"/>
</dbReference>
<dbReference type="InterPro" id="IPR001138">
    <property type="entry name" value="Zn2Cys6_DnaBD"/>
</dbReference>
<dbReference type="Gene3D" id="3.20.20.190">
    <property type="entry name" value="Phosphatidylinositol (PI) phosphodiesterase"/>
    <property type="match status" value="1"/>
</dbReference>
<dbReference type="GO" id="GO:0008081">
    <property type="term" value="F:phosphoric diester hydrolase activity"/>
    <property type="evidence" value="ECO:0007669"/>
    <property type="project" value="InterPro"/>
</dbReference>
<dbReference type="GO" id="GO:0000981">
    <property type="term" value="F:DNA-binding transcription factor activity, RNA polymerase II-specific"/>
    <property type="evidence" value="ECO:0007669"/>
    <property type="project" value="InterPro"/>
</dbReference>
<accession>A0A8I2YYW9</accession>
<dbReference type="AlphaFoldDB" id="A0A8I2YYW9"/>
<feature type="domain" description="Zn(2)-C6 fungal-type" evidence="3">
    <location>
        <begin position="59"/>
        <end position="90"/>
    </location>
</feature>
<feature type="compositionally biased region" description="Polar residues" evidence="1">
    <location>
        <begin position="31"/>
        <end position="46"/>
    </location>
</feature>
<dbReference type="GO" id="GO:0006629">
    <property type="term" value="P:lipid metabolic process"/>
    <property type="evidence" value="ECO:0007669"/>
    <property type="project" value="InterPro"/>
</dbReference>
<dbReference type="SUPFAM" id="SSF51695">
    <property type="entry name" value="PLC-like phosphodiesterases"/>
    <property type="match status" value="1"/>
</dbReference>
<protein>
    <submittedName>
        <fullName evidence="4">PLC-like phosphodiesterase</fullName>
    </submittedName>
</protein>
<evidence type="ECO:0000313" key="5">
    <source>
        <dbReference type="Proteomes" id="UP000683000"/>
    </source>
</evidence>
<proteinExistence type="predicted"/>
<dbReference type="GO" id="GO:0008270">
    <property type="term" value="F:zinc ion binding"/>
    <property type="evidence" value="ECO:0007669"/>
    <property type="project" value="InterPro"/>
</dbReference>
<dbReference type="PROSITE" id="PS00463">
    <property type="entry name" value="ZN2_CY6_FUNGAL_1"/>
    <property type="match status" value="1"/>
</dbReference>
<feature type="transmembrane region" description="Helical" evidence="2">
    <location>
        <begin position="187"/>
        <end position="206"/>
    </location>
</feature>
<keyword evidence="5" id="KW-1185">Reference proteome</keyword>
<evidence type="ECO:0000259" key="3">
    <source>
        <dbReference type="PROSITE" id="PS50048"/>
    </source>
</evidence>
<dbReference type="Pfam" id="PF00172">
    <property type="entry name" value="Zn_clus"/>
    <property type="match status" value="1"/>
</dbReference>
<dbReference type="CDD" id="cd00067">
    <property type="entry name" value="GAL4"/>
    <property type="match status" value="1"/>
</dbReference>
<dbReference type="InterPro" id="IPR051057">
    <property type="entry name" value="PI-PLC_domain"/>
</dbReference>
<evidence type="ECO:0000256" key="2">
    <source>
        <dbReference type="SAM" id="Phobius"/>
    </source>
</evidence>
<evidence type="ECO:0000313" key="4">
    <source>
        <dbReference type="EMBL" id="KAG6380996.1"/>
    </source>
</evidence>
<dbReference type="PANTHER" id="PTHR13593:SF140">
    <property type="entry name" value="PLC-LIKE PHOSPHODIESTERASE"/>
    <property type="match status" value="1"/>
</dbReference>
<keyword evidence="2" id="KW-0472">Membrane</keyword>
<reference evidence="4" key="1">
    <citation type="submission" date="2021-03" db="EMBL/GenBank/DDBJ databases">
        <title>Evolutionary innovations through gain and loss of genes in the ectomycorrhizal Boletales.</title>
        <authorList>
            <person name="Wu G."/>
            <person name="Miyauchi S."/>
            <person name="Morin E."/>
            <person name="Yang Z.-L."/>
            <person name="Xu J."/>
            <person name="Martin F.M."/>
        </authorList>
    </citation>
    <scope>NUCLEOTIDE SEQUENCE</scope>
    <source>
        <strain evidence="4">BR01</strain>
    </source>
</reference>
<dbReference type="EMBL" id="JAGFBS010000002">
    <property type="protein sequence ID" value="KAG6380996.1"/>
    <property type="molecule type" value="Genomic_DNA"/>
</dbReference>
<dbReference type="SMART" id="SM00066">
    <property type="entry name" value="GAL4"/>
    <property type="match status" value="1"/>
</dbReference>
<dbReference type="OrthoDB" id="7984201at2759"/>
<gene>
    <name evidence="4" type="ORF">JVT61DRAFT_5391</name>
</gene>
<name>A0A8I2YYW9_9AGAM</name>
<dbReference type="InterPro" id="IPR036864">
    <property type="entry name" value="Zn2-C6_fun-type_DNA-bd_sf"/>
</dbReference>
<sequence>MSALSEASTPAQDAASAIDAQQLHQLQQHATDVQQQQNNNGTSPEGTTRKAKAPSVRRACTACHTGKTRCSEVLPCQSCLKRGIGASCAYPEPDPDHTNQPHQTPGVSTFAQAPIGFVHGTPTLTQHQYYDYNGTFTGASSSTFRPNKRPRNLTEEEAAAITRNFSRGDFFVGTSAPVRIDSRLPHIIPHLTCILLLVFVFVFVFAPRDLVYTRAALLAFLLPIASHRSCFVDASRAQSPPRRATTCNGSPDLCNRSFGNVTFVGAHDSYAVGVNSLATNQDYNITQQMNDGIRMLQMQTHNLSGVIQLCHTSCSLYNGGPLSTYLATVKSWLNVNPNEVLSLLIVNSDDFPPTAYDAVFKGAGLDTMSYTPPSASIPASQWPTLGSLIDSGKRLITFMDASADFNTVPYIIDEFTNVWETPFDVTTTFDCSVNRTQGDSSTQMYLINHFLDSFVLGQPVPDISQANQTNAASGQNSLGQQVGLCVGENGRSPNFMLVDFYEYGGGSVFEVAASANGVSYSPTTPIATPIPTSSSTTSSSNGAMPMSARWSISSVLVTSFTFAALYLL</sequence>
<comment type="caution">
    <text evidence="4">The sequence shown here is derived from an EMBL/GenBank/DDBJ whole genome shotgun (WGS) entry which is preliminary data.</text>
</comment>
<dbReference type="Proteomes" id="UP000683000">
    <property type="component" value="Unassembled WGS sequence"/>
</dbReference>
<dbReference type="PROSITE" id="PS50048">
    <property type="entry name" value="ZN2_CY6_FUNGAL_2"/>
    <property type="match status" value="1"/>
</dbReference>
<keyword evidence="2" id="KW-1133">Transmembrane helix</keyword>
<organism evidence="4 5">
    <name type="scientific">Boletus reticuloceps</name>
    <dbReference type="NCBI Taxonomy" id="495285"/>
    <lineage>
        <taxon>Eukaryota</taxon>
        <taxon>Fungi</taxon>
        <taxon>Dikarya</taxon>
        <taxon>Basidiomycota</taxon>
        <taxon>Agaricomycotina</taxon>
        <taxon>Agaricomycetes</taxon>
        <taxon>Agaricomycetidae</taxon>
        <taxon>Boletales</taxon>
        <taxon>Boletineae</taxon>
        <taxon>Boletaceae</taxon>
        <taxon>Boletoideae</taxon>
        <taxon>Boletus</taxon>
    </lineage>
</organism>
<evidence type="ECO:0000256" key="1">
    <source>
        <dbReference type="SAM" id="MobiDB-lite"/>
    </source>
</evidence>
<dbReference type="Pfam" id="PF26146">
    <property type="entry name" value="PI-PLC_X"/>
    <property type="match status" value="1"/>
</dbReference>
<dbReference type="SUPFAM" id="SSF57701">
    <property type="entry name" value="Zn2/Cys6 DNA-binding domain"/>
    <property type="match status" value="1"/>
</dbReference>
<feature type="region of interest" description="Disordered" evidence="1">
    <location>
        <begin position="27"/>
        <end position="56"/>
    </location>
</feature>
<dbReference type="InterPro" id="IPR017946">
    <property type="entry name" value="PLC-like_Pdiesterase_TIM-brl"/>
</dbReference>
<dbReference type="PANTHER" id="PTHR13593">
    <property type="match status" value="1"/>
</dbReference>